<organism evidence="2 3">
    <name type="scientific">Daphnia magna</name>
    <dbReference type="NCBI Taxonomy" id="35525"/>
    <lineage>
        <taxon>Eukaryota</taxon>
        <taxon>Metazoa</taxon>
        <taxon>Ecdysozoa</taxon>
        <taxon>Arthropoda</taxon>
        <taxon>Crustacea</taxon>
        <taxon>Branchiopoda</taxon>
        <taxon>Diplostraca</taxon>
        <taxon>Cladocera</taxon>
        <taxon>Anomopoda</taxon>
        <taxon>Daphniidae</taxon>
        <taxon>Daphnia</taxon>
    </lineage>
</organism>
<evidence type="ECO:0000313" key="3">
    <source>
        <dbReference type="Proteomes" id="UP000076858"/>
    </source>
</evidence>
<protein>
    <submittedName>
        <fullName evidence="2">Uncharacterized protein</fullName>
    </submittedName>
</protein>
<name>A0A164YS24_9CRUS</name>
<proteinExistence type="predicted"/>
<dbReference type="EMBL" id="LRGB01000868">
    <property type="protein sequence ID" value="KZS15539.1"/>
    <property type="molecule type" value="Genomic_DNA"/>
</dbReference>
<reference evidence="2 3" key="1">
    <citation type="submission" date="2016-03" db="EMBL/GenBank/DDBJ databases">
        <title>EvidentialGene: Evidence-directed Construction of Genes on Genomes.</title>
        <authorList>
            <person name="Gilbert D.G."/>
            <person name="Choi J.-H."/>
            <person name="Mockaitis K."/>
            <person name="Colbourne J."/>
            <person name="Pfrender M."/>
        </authorList>
    </citation>
    <scope>NUCLEOTIDE SEQUENCE [LARGE SCALE GENOMIC DNA]</scope>
    <source>
        <strain evidence="2 3">Xinb3</strain>
        <tissue evidence="2">Complete organism</tissue>
    </source>
</reference>
<evidence type="ECO:0000313" key="2">
    <source>
        <dbReference type="EMBL" id="KZS15539.1"/>
    </source>
</evidence>
<accession>A0A164YS24</accession>
<keyword evidence="3" id="KW-1185">Reference proteome</keyword>
<feature type="region of interest" description="Disordered" evidence="1">
    <location>
        <begin position="35"/>
        <end position="57"/>
    </location>
</feature>
<dbReference type="AlphaFoldDB" id="A0A164YS24"/>
<evidence type="ECO:0000256" key="1">
    <source>
        <dbReference type="SAM" id="MobiDB-lite"/>
    </source>
</evidence>
<dbReference type="Proteomes" id="UP000076858">
    <property type="component" value="Unassembled WGS sequence"/>
</dbReference>
<gene>
    <name evidence="2" type="ORF">APZ42_018731</name>
</gene>
<comment type="caution">
    <text evidence="2">The sequence shown here is derived from an EMBL/GenBank/DDBJ whole genome shotgun (WGS) entry which is preliminary data.</text>
</comment>
<sequence length="57" mass="6327">MCCHEKELHINVSVSTTTQIFTQMITTEANLTAPTQQPTLDEHRTNIGDSLVRGGRT</sequence>